<name>A0A9R0ILZ5_SPIOL</name>
<evidence type="ECO:0000256" key="2">
    <source>
        <dbReference type="SAM" id="SignalP"/>
    </source>
</evidence>
<dbReference type="GeneID" id="110791361"/>
<evidence type="ECO:0008006" key="5">
    <source>
        <dbReference type="Google" id="ProtNLM"/>
    </source>
</evidence>
<keyword evidence="2" id="KW-0732">Signal</keyword>
<dbReference type="RefSeq" id="XP_021851802.2">
    <property type="nucleotide sequence ID" value="XM_021996110.2"/>
</dbReference>
<feature type="compositionally biased region" description="Basic residues" evidence="1">
    <location>
        <begin position="179"/>
        <end position="206"/>
    </location>
</feature>
<evidence type="ECO:0000256" key="1">
    <source>
        <dbReference type="SAM" id="MobiDB-lite"/>
    </source>
</evidence>
<evidence type="ECO:0000313" key="4">
    <source>
        <dbReference type="RefSeq" id="XP_021851802.2"/>
    </source>
</evidence>
<dbReference type="AlphaFoldDB" id="A0A9R0ILZ5"/>
<organism evidence="3 4">
    <name type="scientific">Spinacia oleracea</name>
    <name type="common">Spinach</name>
    <dbReference type="NCBI Taxonomy" id="3562"/>
    <lineage>
        <taxon>Eukaryota</taxon>
        <taxon>Viridiplantae</taxon>
        <taxon>Streptophyta</taxon>
        <taxon>Embryophyta</taxon>
        <taxon>Tracheophyta</taxon>
        <taxon>Spermatophyta</taxon>
        <taxon>Magnoliopsida</taxon>
        <taxon>eudicotyledons</taxon>
        <taxon>Gunneridae</taxon>
        <taxon>Pentapetalae</taxon>
        <taxon>Caryophyllales</taxon>
        <taxon>Chenopodiaceae</taxon>
        <taxon>Chenopodioideae</taxon>
        <taxon>Anserineae</taxon>
        <taxon>Spinacia</taxon>
    </lineage>
</organism>
<feature type="region of interest" description="Disordered" evidence="1">
    <location>
        <begin position="168"/>
        <end position="219"/>
    </location>
</feature>
<reference evidence="3" key="1">
    <citation type="journal article" date="2021" name="Nat. Commun.">
        <title>Genomic analyses provide insights into spinach domestication and the genetic basis of agronomic traits.</title>
        <authorList>
            <person name="Cai X."/>
            <person name="Sun X."/>
            <person name="Xu C."/>
            <person name="Sun H."/>
            <person name="Wang X."/>
            <person name="Ge C."/>
            <person name="Zhang Z."/>
            <person name="Wang Q."/>
            <person name="Fei Z."/>
            <person name="Jiao C."/>
            <person name="Wang Q."/>
        </authorList>
    </citation>
    <scope>NUCLEOTIDE SEQUENCE [LARGE SCALE GENOMIC DNA]</scope>
    <source>
        <strain evidence="3">cv. Varoflay</strain>
    </source>
</reference>
<feature type="chain" id="PRO_5046731121" description="Histidine-rich glycoprotein" evidence="2">
    <location>
        <begin position="24"/>
        <end position="219"/>
    </location>
</feature>
<dbReference type="KEGG" id="soe:110791361"/>
<keyword evidence="3" id="KW-1185">Reference proteome</keyword>
<reference evidence="4" key="2">
    <citation type="submission" date="2025-08" db="UniProtKB">
        <authorList>
            <consortium name="RefSeq"/>
        </authorList>
    </citation>
    <scope>IDENTIFICATION</scope>
    <source>
        <tissue evidence="4">Leaf</tissue>
    </source>
</reference>
<gene>
    <name evidence="4" type="primary">LOC110791361</name>
</gene>
<feature type="signal peptide" evidence="2">
    <location>
        <begin position="1"/>
        <end position="23"/>
    </location>
</feature>
<evidence type="ECO:0000313" key="3">
    <source>
        <dbReference type="Proteomes" id="UP000813463"/>
    </source>
</evidence>
<proteinExistence type="predicted"/>
<dbReference type="Proteomes" id="UP000813463">
    <property type="component" value="Chromosome 2"/>
</dbReference>
<accession>A0A9R0ILZ5</accession>
<sequence length="219" mass="26874">MMRKASMCFFLLCFALYHYQVLSVSDAQQESNLKESYSLELDSVIPNPKKLHHDHPGHSDKQHYHYNHRRHHVYHQEIERDSQYIPMKATKLYHHHHNHRHHQHHHHHHHKRAHHHVHAPDLEVLYPSKSLMKTRVPYQHYHHHHHTTPHYHILDPMEASKFPLESAVAAPHPHESRDHRYHHRRRHHHHHHQQHKKSHHNHHSKSPQRLNFYRTIDNN</sequence>
<protein>
    <recommendedName>
        <fullName evidence="5">Histidine-rich glycoprotein</fullName>
    </recommendedName>
</protein>